<evidence type="ECO:0000313" key="2">
    <source>
        <dbReference type="Ensembl" id="ENSCJAP00000080420.1"/>
    </source>
</evidence>
<dbReference type="GeneTree" id="ENSGT01150000286943"/>
<reference evidence="2" key="3">
    <citation type="submission" date="2025-09" db="UniProtKB">
        <authorList>
            <consortium name="Ensembl"/>
        </authorList>
    </citation>
    <scope>IDENTIFICATION</scope>
</reference>
<dbReference type="PANTHER" id="PTHR12138">
    <property type="entry name" value="PRIMATE-EXPANDED PROTEIN FAMILY"/>
    <property type="match status" value="1"/>
</dbReference>
<evidence type="ECO:0000256" key="1">
    <source>
        <dbReference type="SAM" id="MobiDB-lite"/>
    </source>
</evidence>
<reference evidence="2 3" key="1">
    <citation type="submission" date="2009-03" db="EMBL/GenBank/DDBJ databases">
        <authorList>
            <person name="Warren W."/>
            <person name="Ye L."/>
            <person name="Minx P."/>
            <person name="Worley K."/>
            <person name="Gibbs R."/>
            <person name="Wilson R.K."/>
        </authorList>
    </citation>
    <scope>NUCLEOTIDE SEQUENCE [LARGE SCALE GENOMIC DNA]</scope>
</reference>
<organism evidence="2 3">
    <name type="scientific">Callithrix jacchus</name>
    <name type="common">White-tufted-ear marmoset</name>
    <name type="synonym">Simia Jacchus</name>
    <dbReference type="NCBI Taxonomy" id="9483"/>
    <lineage>
        <taxon>Eukaryota</taxon>
        <taxon>Metazoa</taxon>
        <taxon>Chordata</taxon>
        <taxon>Craniata</taxon>
        <taxon>Vertebrata</taxon>
        <taxon>Euteleostomi</taxon>
        <taxon>Mammalia</taxon>
        <taxon>Eutheria</taxon>
        <taxon>Euarchontoglires</taxon>
        <taxon>Primates</taxon>
        <taxon>Haplorrhini</taxon>
        <taxon>Platyrrhini</taxon>
        <taxon>Cebidae</taxon>
        <taxon>Callitrichinae</taxon>
        <taxon>Callithrix</taxon>
        <taxon>Callithrix</taxon>
    </lineage>
</organism>
<name>A0A8I4A051_CALJA</name>
<reference evidence="2" key="2">
    <citation type="submission" date="2025-08" db="UniProtKB">
        <authorList>
            <consortium name="Ensembl"/>
        </authorList>
    </citation>
    <scope>IDENTIFICATION</scope>
</reference>
<evidence type="ECO:0000313" key="3">
    <source>
        <dbReference type="Proteomes" id="UP000008225"/>
    </source>
</evidence>
<feature type="region of interest" description="Disordered" evidence="1">
    <location>
        <begin position="157"/>
        <end position="176"/>
    </location>
</feature>
<protein>
    <submittedName>
        <fullName evidence="2">Uncharacterized protein</fullName>
    </submittedName>
</protein>
<accession>A0A8I4A051</accession>
<feature type="compositionally biased region" description="Polar residues" evidence="1">
    <location>
        <begin position="161"/>
        <end position="176"/>
    </location>
</feature>
<dbReference type="Ensembl" id="ENSCJAT00000145412.1">
    <property type="protein sequence ID" value="ENSCJAP00000080420.1"/>
    <property type="gene ID" value="ENSCJAG00000081759.1"/>
</dbReference>
<dbReference type="Proteomes" id="UP000008225">
    <property type="component" value="Chromosome 10"/>
</dbReference>
<sequence length="197" mass="22284">ILAFGLRFYPVFLLQPQLNGYSKVFFEFFFPYFPPRVLTSEKSQIRRRRRVLPPRTRLRVFSLSWLVLVPLKAEPPSFLCFFIFFLRWSLTVSPRLEFSGAISAHCNLHLPDSSDSSASASGVTEIIGAHHQLIFVFLEEMVFHHVGQPDLELLTSGGSQGQEFETSQTNPVSTKNTHTQNYLGVATHTCNPSYSGG</sequence>
<dbReference type="PANTHER" id="PTHR12138:SF162">
    <property type="entry name" value="CHROMOSOME UNDETERMINED SCAFFOLD_275, WHOLE GENOME SHOTGUN SEQUENCE"/>
    <property type="match status" value="1"/>
</dbReference>
<dbReference type="AlphaFoldDB" id="A0A8I4A051"/>
<proteinExistence type="predicted"/>
<keyword evidence="3" id="KW-1185">Reference proteome</keyword>